<keyword evidence="2" id="KW-1185">Reference proteome</keyword>
<gene>
    <name evidence="1" type="ORF">VNO78_22777</name>
</gene>
<dbReference type="EMBL" id="JAYMYS010000006">
    <property type="protein sequence ID" value="KAK7387978.1"/>
    <property type="molecule type" value="Genomic_DNA"/>
</dbReference>
<evidence type="ECO:0000313" key="2">
    <source>
        <dbReference type="Proteomes" id="UP001386955"/>
    </source>
</evidence>
<reference evidence="1 2" key="1">
    <citation type="submission" date="2024-01" db="EMBL/GenBank/DDBJ databases">
        <title>The genomes of 5 underutilized Papilionoideae crops provide insights into root nodulation and disease resistanc.</title>
        <authorList>
            <person name="Jiang F."/>
        </authorList>
    </citation>
    <scope>NUCLEOTIDE SEQUENCE [LARGE SCALE GENOMIC DNA]</scope>
    <source>
        <strain evidence="1">DUOXIRENSHENG_FW03</strain>
        <tissue evidence="1">Leaves</tissue>
    </source>
</reference>
<name>A0AAN9S5H1_PSOTE</name>
<accession>A0AAN9S5H1</accession>
<proteinExistence type="predicted"/>
<organism evidence="1 2">
    <name type="scientific">Psophocarpus tetragonolobus</name>
    <name type="common">Winged bean</name>
    <name type="synonym">Dolichos tetragonolobus</name>
    <dbReference type="NCBI Taxonomy" id="3891"/>
    <lineage>
        <taxon>Eukaryota</taxon>
        <taxon>Viridiplantae</taxon>
        <taxon>Streptophyta</taxon>
        <taxon>Embryophyta</taxon>
        <taxon>Tracheophyta</taxon>
        <taxon>Spermatophyta</taxon>
        <taxon>Magnoliopsida</taxon>
        <taxon>eudicotyledons</taxon>
        <taxon>Gunneridae</taxon>
        <taxon>Pentapetalae</taxon>
        <taxon>rosids</taxon>
        <taxon>fabids</taxon>
        <taxon>Fabales</taxon>
        <taxon>Fabaceae</taxon>
        <taxon>Papilionoideae</taxon>
        <taxon>50 kb inversion clade</taxon>
        <taxon>NPAAA clade</taxon>
        <taxon>indigoferoid/millettioid clade</taxon>
        <taxon>Phaseoleae</taxon>
        <taxon>Psophocarpus</taxon>
    </lineage>
</organism>
<evidence type="ECO:0000313" key="1">
    <source>
        <dbReference type="EMBL" id="KAK7387978.1"/>
    </source>
</evidence>
<dbReference type="AlphaFoldDB" id="A0AAN9S5H1"/>
<protein>
    <submittedName>
        <fullName evidence="1">Uncharacterized protein</fullName>
    </submittedName>
</protein>
<dbReference type="Proteomes" id="UP001386955">
    <property type="component" value="Unassembled WGS sequence"/>
</dbReference>
<sequence>MYDWGETLINLEKFYSTFFPEDFDRKLFASTKDEIEWGLKETYKSFLKFAEISGQGWWITAEDMIVLVQRHFNAY</sequence>
<comment type="caution">
    <text evidence="1">The sequence shown here is derived from an EMBL/GenBank/DDBJ whole genome shotgun (WGS) entry which is preliminary data.</text>
</comment>